<keyword evidence="13" id="KW-0406">Ion transport</keyword>
<evidence type="ECO:0000256" key="12">
    <source>
        <dbReference type="ARBA" id="ARBA00022989"/>
    </source>
</evidence>
<dbReference type="GO" id="GO:0005886">
    <property type="term" value="C:plasma membrane"/>
    <property type="evidence" value="ECO:0007669"/>
    <property type="project" value="TreeGrafter"/>
</dbReference>
<keyword evidence="10" id="KW-0106">Calcium</keyword>
<evidence type="ECO:0000256" key="4">
    <source>
        <dbReference type="ARBA" id="ARBA00022448"/>
    </source>
</evidence>
<keyword evidence="15 20" id="KW-0407">Ion channel</keyword>
<protein>
    <submittedName>
        <fullName evidence="20">Two-pore potassium channel 2</fullName>
    </submittedName>
</protein>
<dbReference type="FunFam" id="1.10.287.70:FF:000102">
    <property type="entry name" value="Two-pore potassium channel 3"/>
    <property type="match status" value="1"/>
</dbReference>
<evidence type="ECO:0000259" key="18">
    <source>
        <dbReference type="Pfam" id="PF07885"/>
    </source>
</evidence>
<evidence type="ECO:0000256" key="6">
    <source>
        <dbReference type="ARBA" id="ARBA00022692"/>
    </source>
</evidence>
<reference evidence="19" key="1">
    <citation type="journal article" date="2019" name="Database">
        <title>The radish genome database (RadishGD): an integrated information resource for radish genomics.</title>
        <authorList>
            <person name="Yu H.J."/>
            <person name="Baek S."/>
            <person name="Lee Y.J."/>
            <person name="Cho A."/>
            <person name="Mun J.H."/>
        </authorList>
    </citation>
    <scope>NUCLEOTIDE SEQUENCE [LARGE SCALE GENOMIC DNA]</scope>
    <source>
        <strain evidence="19">cv. WK10039</strain>
    </source>
</reference>
<dbReference type="GO" id="GO:0030322">
    <property type="term" value="P:stabilization of membrane potential"/>
    <property type="evidence" value="ECO:0007669"/>
    <property type="project" value="TreeGrafter"/>
</dbReference>
<dbReference type="OrthoDB" id="415460at2759"/>
<gene>
    <name evidence="20" type="primary">LOC108826249</name>
</gene>
<keyword evidence="5" id="KW-0633">Potassium transport</keyword>
<dbReference type="GO" id="GO:0015271">
    <property type="term" value="F:outward rectifier potassium channel activity"/>
    <property type="evidence" value="ECO:0007669"/>
    <property type="project" value="TreeGrafter"/>
</dbReference>
<comment type="subunit">
    <text evidence="3">Homodimer.</text>
</comment>
<sequence>MANDGNEIDPLLQYLLSPRTNPPQPHPPPLFPLPENDDVTVPMPMTPTEFKNRLIFGPFPRSQRDSSLLIDAISQNIPSSPSSTSFSDTSSTVDIPPEHNLPPPRKPKPTFHRSKTAPAMVAINDLTHPFDLKTERPNSKSVVRQAAALLFVYLSLGVLIYCLNRDGYSVVHTHPVVDGLYFCIVTMCTIGYGDITPDSVLTKVFSILFVLVGFGFMDILLSAMVSHVLDLQEDYMLKAAKDASFDEGAEKNKKKTTSYIIDVSKGRMRIRLKVGLALGVVMLCLGFGVLIMHYVERIDWLDSFYLSVMSVTTVGYGDRAFKTLTGRLLAAVWLLVSTLAVARAFLYLAEARVDKRNRERAKRVLGENMSVSQFFAADIDHNGCVSKAEFVIYKLKKMEKITDKDIDPIGNQFHRLDKTNSGRITLLDLLETSTNELPTATSV</sequence>
<reference evidence="20" key="2">
    <citation type="submission" date="2025-08" db="UniProtKB">
        <authorList>
            <consortium name="RefSeq"/>
        </authorList>
    </citation>
    <scope>IDENTIFICATION</scope>
    <source>
        <tissue evidence="20">Leaf</tissue>
    </source>
</reference>
<evidence type="ECO:0000256" key="1">
    <source>
        <dbReference type="ARBA" id="ARBA00004141"/>
    </source>
</evidence>
<comment type="similarity">
    <text evidence="2">Belongs to the two pore domain potassium channel (TC 1.A.1.7) family.</text>
</comment>
<dbReference type="SUPFAM" id="SSF81324">
    <property type="entry name" value="Voltage-gated potassium channels"/>
    <property type="match status" value="2"/>
</dbReference>
<dbReference type="SUPFAM" id="SSF47473">
    <property type="entry name" value="EF-hand"/>
    <property type="match status" value="1"/>
</dbReference>
<comment type="subcellular location">
    <subcellularLocation>
        <location evidence="1">Membrane</location>
        <topology evidence="1">Multi-pass membrane protein</topology>
    </subcellularLocation>
</comment>
<dbReference type="PANTHER" id="PTHR11003">
    <property type="entry name" value="POTASSIUM CHANNEL, SUBFAMILY K"/>
    <property type="match status" value="1"/>
</dbReference>
<dbReference type="PANTHER" id="PTHR11003:SF274">
    <property type="entry name" value="POTASSIUM INWARD RECTIFIER (KIR)-LIKE CHANNEL 3-RELATED"/>
    <property type="match status" value="1"/>
</dbReference>
<name>A0A6J0L6M2_RAPSA</name>
<keyword evidence="8" id="KW-0677">Repeat</keyword>
<evidence type="ECO:0000256" key="16">
    <source>
        <dbReference type="SAM" id="MobiDB-lite"/>
    </source>
</evidence>
<dbReference type="PROSITE" id="PS00018">
    <property type="entry name" value="EF_HAND_1"/>
    <property type="match status" value="1"/>
</dbReference>
<feature type="domain" description="Potassium channel" evidence="18">
    <location>
        <begin position="281"/>
        <end position="350"/>
    </location>
</feature>
<evidence type="ECO:0000256" key="7">
    <source>
        <dbReference type="ARBA" id="ARBA00022723"/>
    </source>
</evidence>
<evidence type="ECO:0000256" key="3">
    <source>
        <dbReference type="ARBA" id="ARBA00011738"/>
    </source>
</evidence>
<keyword evidence="6 17" id="KW-0812">Transmembrane</keyword>
<evidence type="ECO:0000256" key="5">
    <source>
        <dbReference type="ARBA" id="ARBA00022538"/>
    </source>
</evidence>
<evidence type="ECO:0000256" key="9">
    <source>
        <dbReference type="ARBA" id="ARBA00022826"/>
    </source>
</evidence>
<dbReference type="Gene3D" id="1.10.287.70">
    <property type="match status" value="2"/>
</dbReference>
<feature type="region of interest" description="Disordered" evidence="16">
    <location>
        <begin position="76"/>
        <end position="113"/>
    </location>
</feature>
<feature type="compositionally biased region" description="Low complexity" evidence="16">
    <location>
        <begin position="79"/>
        <end position="92"/>
    </location>
</feature>
<dbReference type="Proteomes" id="UP000504610">
    <property type="component" value="Chromosome 9"/>
</dbReference>
<evidence type="ECO:0000256" key="14">
    <source>
        <dbReference type="ARBA" id="ARBA00023136"/>
    </source>
</evidence>
<dbReference type="InterPro" id="IPR018247">
    <property type="entry name" value="EF_Hand_1_Ca_BS"/>
</dbReference>
<evidence type="ECO:0000256" key="13">
    <source>
        <dbReference type="ARBA" id="ARBA00023065"/>
    </source>
</evidence>
<keyword evidence="11" id="KW-0630">Potassium</keyword>
<dbReference type="GeneID" id="108826249"/>
<proteinExistence type="inferred from homology"/>
<evidence type="ECO:0000313" key="20">
    <source>
        <dbReference type="RefSeq" id="XP_018455139.1"/>
    </source>
</evidence>
<dbReference type="InterPro" id="IPR011992">
    <property type="entry name" value="EF-hand-dom_pair"/>
</dbReference>
<feature type="transmembrane region" description="Helical" evidence="17">
    <location>
        <begin position="328"/>
        <end position="349"/>
    </location>
</feature>
<keyword evidence="4" id="KW-0813">Transport</keyword>
<evidence type="ECO:0000256" key="11">
    <source>
        <dbReference type="ARBA" id="ARBA00022958"/>
    </source>
</evidence>
<dbReference type="PRINTS" id="PR01333">
    <property type="entry name" value="2POREKCHANEL"/>
</dbReference>
<feature type="transmembrane region" description="Helical" evidence="17">
    <location>
        <begin position="146"/>
        <end position="164"/>
    </location>
</feature>
<keyword evidence="14 17" id="KW-0472">Membrane</keyword>
<dbReference type="InterPro" id="IPR013099">
    <property type="entry name" value="K_chnl_dom"/>
</dbReference>
<keyword evidence="12 17" id="KW-1133">Transmembrane helix</keyword>
<dbReference type="RefSeq" id="XP_018455139.1">
    <property type="nucleotide sequence ID" value="XM_018599637.2"/>
</dbReference>
<dbReference type="GO" id="GO:0022841">
    <property type="term" value="F:potassium ion leak channel activity"/>
    <property type="evidence" value="ECO:0007669"/>
    <property type="project" value="TreeGrafter"/>
</dbReference>
<dbReference type="GO" id="GO:0009705">
    <property type="term" value="C:plant-type vacuole membrane"/>
    <property type="evidence" value="ECO:0007669"/>
    <property type="project" value="TreeGrafter"/>
</dbReference>
<accession>A0A6J0L6M2</accession>
<keyword evidence="7" id="KW-0479">Metal-binding</keyword>
<dbReference type="GO" id="GO:0046872">
    <property type="term" value="F:metal ion binding"/>
    <property type="evidence" value="ECO:0007669"/>
    <property type="project" value="UniProtKB-KW"/>
</dbReference>
<evidence type="ECO:0000256" key="17">
    <source>
        <dbReference type="SAM" id="Phobius"/>
    </source>
</evidence>
<evidence type="ECO:0000313" key="19">
    <source>
        <dbReference type="Proteomes" id="UP000504610"/>
    </source>
</evidence>
<evidence type="ECO:0000256" key="2">
    <source>
        <dbReference type="ARBA" id="ARBA00010159"/>
    </source>
</evidence>
<dbReference type="AlphaFoldDB" id="A0A6J0L6M2"/>
<dbReference type="KEGG" id="rsz:108826249"/>
<keyword evidence="19" id="KW-1185">Reference proteome</keyword>
<feature type="transmembrane region" description="Helical" evidence="17">
    <location>
        <begin position="205"/>
        <end position="229"/>
    </location>
</feature>
<evidence type="ECO:0000256" key="15">
    <source>
        <dbReference type="ARBA" id="ARBA00023303"/>
    </source>
</evidence>
<organism evidence="19 20">
    <name type="scientific">Raphanus sativus</name>
    <name type="common">Radish</name>
    <name type="synonym">Raphanus raphanistrum var. sativus</name>
    <dbReference type="NCBI Taxonomy" id="3726"/>
    <lineage>
        <taxon>Eukaryota</taxon>
        <taxon>Viridiplantae</taxon>
        <taxon>Streptophyta</taxon>
        <taxon>Embryophyta</taxon>
        <taxon>Tracheophyta</taxon>
        <taxon>Spermatophyta</taxon>
        <taxon>Magnoliopsida</taxon>
        <taxon>eudicotyledons</taxon>
        <taxon>Gunneridae</taxon>
        <taxon>Pentapetalae</taxon>
        <taxon>rosids</taxon>
        <taxon>malvids</taxon>
        <taxon>Brassicales</taxon>
        <taxon>Brassicaceae</taxon>
        <taxon>Brassiceae</taxon>
        <taxon>Raphanus</taxon>
    </lineage>
</organism>
<dbReference type="InterPro" id="IPR003280">
    <property type="entry name" value="2pore_dom_K_chnl"/>
</dbReference>
<keyword evidence="9" id="KW-0631">Potassium channel</keyword>
<feature type="domain" description="Potassium channel" evidence="18">
    <location>
        <begin position="149"/>
        <end position="225"/>
    </location>
</feature>
<feature type="transmembrane region" description="Helical" evidence="17">
    <location>
        <begin position="176"/>
        <end position="193"/>
    </location>
</feature>
<dbReference type="Gene3D" id="1.10.238.10">
    <property type="entry name" value="EF-hand"/>
    <property type="match status" value="1"/>
</dbReference>
<evidence type="ECO:0000256" key="10">
    <source>
        <dbReference type="ARBA" id="ARBA00022837"/>
    </source>
</evidence>
<dbReference type="Pfam" id="PF07885">
    <property type="entry name" value="Ion_trans_2"/>
    <property type="match status" value="2"/>
</dbReference>
<feature type="transmembrane region" description="Helical" evidence="17">
    <location>
        <begin position="274"/>
        <end position="295"/>
    </location>
</feature>
<evidence type="ECO:0000256" key="8">
    <source>
        <dbReference type="ARBA" id="ARBA00022737"/>
    </source>
</evidence>